<dbReference type="Pfam" id="PF14368">
    <property type="entry name" value="LTP_2"/>
    <property type="match status" value="1"/>
</dbReference>
<evidence type="ECO:0000256" key="11">
    <source>
        <dbReference type="SAM" id="SignalP"/>
    </source>
</evidence>
<dbReference type="CDD" id="cd00010">
    <property type="entry name" value="AAI_LTSS"/>
    <property type="match status" value="1"/>
</dbReference>
<keyword evidence="10" id="KW-0812">Transmembrane</keyword>
<keyword evidence="8" id="KW-0449">Lipoprotein</keyword>
<evidence type="ECO:0000256" key="5">
    <source>
        <dbReference type="ARBA" id="ARBA00022729"/>
    </source>
</evidence>
<feature type="region of interest" description="Disordered" evidence="9">
    <location>
        <begin position="120"/>
        <end position="142"/>
    </location>
</feature>
<keyword evidence="3" id="KW-1003">Cell membrane</keyword>
<sequence>MASKHILVSFLLFSSWVFVGYSEIGFGTVLQGGSTGGANSMPCLPKLLPCRAYLKAPSTPPSACCLPLKEIVSGDPKCLCDVFDNPDLLKSLNVTKDDAMKLAKACAVNADFSVCKKEASPPTYSAAAPASSSSNSSSSNNKSNTASKVAVSGFSHFGATGLAAVIVALFISAFKA</sequence>
<organism evidence="13 14">
    <name type="scientific">Carpinus fangiana</name>
    <dbReference type="NCBI Taxonomy" id="176857"/>
    <lineage>
        <taxon>Eukaryota</taxon>
        <taxon>Viridiplantae</taxon>
        <taxon>Streptophyta</taxon>
        <taxon>Embryophyta</taxon>
        <taxon>Tracheophyta</taxon>
        <taxon>Spermatophyta</taxon>
        <taxon>Magnoliopsida</taxon>
        <taxon>eudicotyledons</taxon>
        <taxon>Gunneridae</taxon>
        <taxon>Pentapetalae</taxon>
        <taxon>rosids</taxon>
        <taxon>fabids</taxon>
        <taxon>Fagales</taxon>
        <taxon>Betulaceae</taxon>
        <taxon>Carpinus</taxon>
    </lineage>
</organism>
<dbReference type="EMBL" id="CM017328">
    <property type="protein sequence ID" value="KAE8124781.1"/>
    <property type="molecule type" value="Genomic_DNA"/>
</dbReference>
<dbReference type="Gene3D" id="1.10.110.10">
    <property type="entry name" value="Plant lipid-transfer and hydrophobic proteins"/>
    <property type="match status" value="1"/>
</dbReference>
<keyword evidence="4" id="KW-0336">GPI-anchor</keyword>
<dbReference type="SUPFAM" id="SSF47699">
    <property type="entry name" value="Bifunctional inhibitor/lipid-transfer protein/seed storage 2S albumin"/>
    <property type="match status" value="1"/>
</dbReference>
<evidence type="ECO:0000256" key="8">
    <source>
        <dbReference type="ARBA" id="ARBA00023288"/>
    </source>
</evidence>
<dbReference type="Proteomes" id="UP000327013">
    <property type="component" value="Chromosome 8"/>
</dbReference>
<accession>A0A5N6RTP3</accession>
<reference evidence="13 14" key="1">
    <citation type="submission" date="2019-06" db="EMBL/GenBank/DDBJ databases">
        <title>A chromosomal-level reference genome of Carpinus fangiana (Coryloideae, Betulaceae).</title>
        <authorList>
            <person name="Yang X."/>
            <person name="Wang Z."/>
            <person name="Zhang L."/>
            <person name="Hao G."/>
            <person name="Liu J."/>
            <person name="Yang Y."/>
        </authorList>
    </citation>
    <scope>NUCLEOTIDE SEQUENCE [LARGE SCALE GENOMIC DNA]</scope>
    <source>
        <strain evidence="13">Cfa_2016G</strain>
        <tissue evidence="13">Leaf</tissue>
    </source>
</reference>
<evidence type="ECO:0000313" key="13">
    <source>
        <dbReference type="EMBL" id="KAE8124781.1"/>
    </source>
</evidence>
<dbReference type="PANTHER" id="PTHR33044">
    <property type="entry name" value="BIFUNCTIONAL INHIBITOR/LIPID-TRANSFER PROTEIN/SEED STORAGE 2S ALBUMIN SUPERFAMILY PROTEIN-RELATED"/>
    <property type="match status" value="1"/>
</dbReference>
<feature type="signal peptide" evidence="11">
    <location>
        <begin position="1"/>
        <end position="22"/>
    </location>
</feature>
<evidence type="ECO:0000256" key="7">
    <source>
        <dbReference type="ARBA" id="ARBA00023180"/>
    </source>
</evidence>
<dbReference type="GO" id="GO:0098552">
    <property type="term" value="C:side of membrane"/>
    <property type="evidence" value="ECO:0007669"/>
    <property type="project" value="UniProtKB-KW"/>
</dbReference>
<evidence type="ECO:0000256" key="1">
    <source>
        <dbReference type="ARBA" id="ARBA00004609"/>
    </source>
</evidence>
<evidence type="ECO:0000256" key="9">
    <source>
        <dbReference type="SAM" id="MobiDB-lite"/>
    </source>
</evidence>
<name>A0A5N6RTP3_9ROSI</name>
<evidence type="ECO:0000256" key="6">
    <source>
        <dbReference type="ARBA" id="ARBA00023157"/>
    </source>
</evidence>
<dbReference type="OrthoDB" id="1925812at2759"/>
<evidence type="ECO:0000259" key="12">
    <source>
        <dbReference type="Pfam" id="PF14368"/>
    </source>
</evidence>
<dbReference type="InterPro" id="IPR043325">
    <property type="entry name" value="LTSS"/>
</dbReference>
<comment type="similarity">
    <text evidence="2">Belongs to the plant LTP family.</text>
</comment>
<keyword evidence="5 11" id="KW-0732">Signal</keyword>
<proteinExistence type="inferred from homology"/>
<keyword evidence="7" id="KW-0325">Glycoprotein</keyword>
<evidence type="ECO:0000256" key="4">
    <source>
        <dbReference type="ARBA" id="ARBA00022622"/>
    </source>
</evidence>
<feature type="transmembrane region" description="Helical" evidence="10">
    <location>
        <begin position="154"/>
        <end position="174"/>
    </location>
</feature>
<keyword evidence="14" id="KW-1185">Reference proteome</keyword>
<evidence type="ECO:0000313" key="14">
    <source>
        <dbReference type="Proteomes" id="UP000327013"/>
    </source>
</evidence>
<evidence type="ECO:0000256" key="3">
    <source>
        <dbReference type="ARBA" id="ARBA00022475"/>
    </source>
</evidence>
<evidence type="ECO:0000256" key="10">
    <source>
        <dbReference type="SAM" id="Phobius"/>
    </source>
</evidence>
<gene>
    <name evidence="13" type="ORF">FH972_019635</name>
</gene>
<keyword evidence="6" id="KW-1015">Disulfide bond</keyword>
<evidence type="ECO:0000256" key="2">
    <source>
        <dbReference type="ARBA" id="ARBA00009748"/>
    </source>
</evidence>
<keyword evidence="10" id="KW-1133">Transmembrane helix</keyword>
<feature type="domain" description="Bifunctional inhibitor/plant lipid transfer protein/seed storage helical" evidence="12">
    <location>
        <begin position="42"/>
        <end position="115"/>
    </location>
</feature>
<dbReference type="GO" id="GO:0005886">
    <property type="term" value="C:plasma membrane"/>
    <property type="evidence" value="ECO:0007669"/>
    <property type="project" value="UniProtKB-SubCell"/>
</dbReference>
<dbReference type="InterPro" id="IPR016140">
    <property type="entry name" value="Bifunc_inhib/LTP/seed_store"/>
</dbReference>
<dbReference type="AlphaFoldDB" id="A0A5N6RTP3"/>
<dbReference type="InterPro" id="IPR036312">
    <property type="entry name" value="Bifun_inhib/LTP/seed_sf"/>
</dbReference>
<feature type="chain" id="PRO_5024297235" description="Bifunctional inhibitor/plant lipid transfer protein/seed storage helical domain-containing protein" evidence="11">
    <location>
        <begin position="23"/>
        <end position="176"/>
    </location>
</feature>
<protein>
    <recommendedName>
        <fullName evidence="12">Bifunctional inhibitor/plant lipid transfer protein/seed storage helical domain-containing protein</fullName>
    </recommendedName>
</protein>
<keyword evidence="10" id="KW-0472">Membrane</keyword>
<comment type="subcellular location">
    <subcellularLocation>
        <location evidence="1">Cell membrane</location>
        <topology evidence="1">Lipid-anchor</topology>
        <topology evidence="1">GPI-anchor</topology>
    </subcellularLocation>
</comment>